<dbReference type="Proteomes" id="UP000215335">
    <property type="component" value="Unassembled WGS sequence"/>
</dbReference>
<organism evidence="1 2">
    <name type="scientific">Trichomalopsis sarcophagae</name>
    <dbReference type="NCBI Taxonomy" id="543379"/>
    <lineage>
        <taxon>Eukaryota</taxon>
        <taxon>Metazoa</taxon>
        <taxon>Ecdysozoa</taxon>
        <taxon>Arthropoda</taxon>
        <taxon>Hexapoda</taxon>
        <taxon>Insecta</taxon>
        <taxon>Pterygota</taxon>
        <taxon>Neoptera</taxon>
        <taxon>Endopterygota</taxon>
        <taxon>Hymenoptera</taxon>
        <taxon>Apocrita</taxon>
        <taxon>Proctotrupomorpha</taxon>
        <taxon>Chalcidoidea</taxon>
        <taxon>Pteromalidae</taxon>
        <taxon>Pteromalinae</taxon>
        <taxon>Trichomalopsis</taxon>
    </lineage>
</organism>
<name>A0A232EKG0_9HYME</name>
<comment type="caution">
    <text evidence="1">The sequence shown here is derived from an EMBL/GenBank/DDBJ whole genome shotgun (WGS) entry which is preliminary data.</text>
</comment>
<dbReference type="EMBL" id="NNAY01003798">
    <property type="protein sequence ID" value="OXU18847.1"/>
    <property type="molecule type" value="Genomic_DNA"/>
</dbReference>
<reference evidence="1 2" key="1">
    <citation type="journal article" date="2017" name="Curr. Biol.">
        <title>The Evolution of Venom by Co-option of Single-Copy Genes.</title>
        <authorList>
            <person name="Martinson E.O."/>
            <person name="Mrinalini"/>
            <person name="Kelkar Y.D."/>
            <person name="Chang C.H."/>
            <person name="Werren J.H."/>
        </authorList>
    </citation>
    <scope>NUCLEOTIDE SEQUENCE [LARGE SCALE GENOMIC DNA]</scope>
    <source>
        <strain evidence="1 2">Alberta</strain>
        <tissue evidence="1">Whole body</tissue>
    </source>
</reference>
<protein>
    <submittedName>
        <fullName evidence="1">Uncharacterized protein</fullName>
    </submittedName>
</protein>
<accession>A0A232EKG0</accession>
<dbReference type="AlphaFoldDB" id="A0A232EKG0"/>
<evidence type="ECO:0000313" key="1">
    <source>
        <dbReference type="EMBL" id="OXU18847.1"/>
    </source>
</evidence>
<sequence length="105" mass="12172">MRYITDRRPPGSTSQFIREKFLKKICESGRLPSFESLTSRVISNILRTESRMAKSKDLMENPIGKFLLISRSAIFRRQEKRNVSPLFPTYCSTIELALNSIKETN</sequence>
<gene>
    <name evidence="1" type="ORF">TSAR_002902</name>
</gene>
<evidence type="ECO:0000313" key="2">
    <source>
        <dbReference type="Proteomes" id="UP000215335"/>
    </source>
</evidence>
<keyword evidence="2" id="KW-1185">Reference proteome</keyword>
<proteinExistence type="predicted"/>